<dbReference type="InterPro" id="IPR003838">
    <property type="entry name" value="ABC3_permease_C"/>
</dbReference>
<accession>A0A0N1EQL6</accession>
<keyword evidence="6 8" id="KW-1133">Transmembrane helix</keyword>
<dbReference type="STRING" id="187330.AMS58_03355"/>
<evidence type="ECO:0000256" key="5">
    <source>
        <dbReference type="ARBA" id="ARBA00022692"/>
    </source>
</evidence>
<keyword evidence="7 8" id="KW-0472">Membrane</keyword>
<name>A0A0N1EQL6_9GAMM</name>
<evidence type="ECO:0000256" key="2">
    <source>
        <dbReference type="ARBA" id="ARBA00005236"/>
    </source>
</evidence>
<evidence type="ECO:0000313" key="12">
    <source>
        <dbReference type="Proteomes" id="UP000037848"/>
    </source>
</evidence>
<reference evidence="11 12" key="1">
    <citation type="submission" date="2015-08" db="EMBL/GenBank/DDBJ databases">
        <title>Draft Genome Sequence of Pseudoalteromonas porphyrae UCD-SED14.</title>
        <authorList>
            <person name="Coil D.A."/>
            <person name="Jospin G."/>
            <person name="Lee R.D."/>
            <person name="Eisen J.A."/>
        </authorList>
    </citation>
    <scope>NUCLEOTIDE SEQUENCE [LARGE SCALE GENOMIC DNA]</scope>
    <source>
        <strain evidence="11 12">UCD-SED14</strain>
    </source>
</reference>
<feature type="transmembrane region" description="Helical" evidence="8">
    <location>
        <begin position="20"/>
        <end position="42"/>
    </location>
</feature>
<dbReference type="PANTHER" id="PTHR30489:SF8">
    <property type="entry name" value="LIPOPROTEIN-RELEASING SYSTEM TRANSMEMBRANE PROTEIN LOLC"/>
    <property type="match status" value="1"/>
</dbReference>
<keyword evidence="12" id="KW-1185">Reference proteome</keyword>
<proteinExistence type="inferred from homology"/>
<dbReference type="PANTHER" id="PTHR30489">
    <property type="entry name" value="LIPOPROTEIN-RELEASING SYSTEM TRANSMEMBRANE PROTEIN LOLE"/>
    <property type="match status" value="1"/>
</dbReference>
<evidence type="ECO:0000256" key="7">
    <source>
        <dbReference type="ARBA" id="ARBA00023136"/>
    </source>
</evidence>
<feature type="transmembrane region" description="Helical" evidence="8">
    <location>
        <begin position="315"/>
        <end position="341"/>
    </location>
</feature>
<evidence type="ECO:0000256" key="8">
    <source>
        <dbReference type="SAM" id="Phobius"/>
    </source>
</evidence>
<dbReference type="Proteomes" id="UP000037848">
    <property type="component" value="Unassembled WGS sequence"/>
</dbReference>
<keyword evidence="11" id="KW-0132">Cell division</keyword>
<dbReference type="AlphaFoldDB" id="A0A0N1EQL6"/>
<feature type="transmembrane region" description="Helical" evidence="8">
    <location>
        <begin position="372"/>
        <end position="390"/>
    </location>
</feature>
<feature type="transmembrane region" description="Helical" evidence="8">
    <location>
        <begin position="275"/>
        <end position="295"/>
    </location>
</feature>
<feature type="domain" description="MacB-like periplasmic core" evidence="10">
    <location>
        <begin position="27"/>
        <end position="240"/>
    </location>
</feature>
<dbReference type="PATRIC" id="fig|187330.3.peg.3242"/>
<dbReference type="InterPro" id="IPR011925">
    <property type="entry name" value="LolCE_TM"/>
</dbReference>
<organism evidence="11 12">
    <name type="scientific">Pseudoalteromonas porphyrae</name>
    <dbReference type="NCBI Taxonomy" id="187330"/>
    <lineage>
        <taxon>Bacteria</taxon>
        <taxon>Pseudomonadati</taxon>
        <taxon>Pseudomonadota</taxon>
        <taxon>Gammaproteobacteria</taxon>
        <taxon>Alteromonadales</taxon>
        <taxon>Pseudoalteromonadaceae</taxon>
        <taxon>Pseudoalteromonas</taxon>
    </lineage>
</organism>
<dbReference type="Pfam" id="PF12704">
    <property type="entry name" value="MacB_PCD"/>
    <property type="match status" value="1"/>
</dbReference>
<evidence type="ECO:0000256" key="4">
    <source>
        <dbReference type="ARBA" id="ARBA00022475"/>
    </source>
</evidence>
<keyword evidence="11" id="KW-0131">Cell cycle</keyword>
<dbReference type="OrthoDB" id="9808461at2"/>
<dbReference type="GO" id="GO:0042953">
    <property type="term" value="P:lipoprotein transport"/>
    <property type="evidence" value="ECO:0007669"/>
    <property type="project" value="InterPro"/>
</dbReference>
<dbReference type="EMBL" id="LHPH01000005">
    <property type="protein sequence ID" value="KPH64295.1"/>
    <property type="molecule type" value="Genomic_DNA"/>
</dbReference>
<feature type="domain" description="ABC3 transporter permease C-terminal" evidence="9">
    <location>
        <begin position="274"/>
        <end position="398"/>
    </location>
</feature>
<protein>
    <submittedName>
        <fullName evidence="11">Cell division protein FtsX</fullName>
    </submittedName>
</protein>
<dbReference type="GO" id="GO:0051301">
    <property type="term" value="P:cell division"/>
    <property type="evidence" value="ECO:0007669"/>
    <property type="project" value="UniProtKB-KW"/>
</dbReference>
<dbReference type="InterPro" id="IPR025857">
    <property type="entry name" value="MacB_PCD"/>
</dbReference>
<evidence type="ECO:0000259" key="10">
    <source>
        <dbReference type="Pfam" id="PF12704"/>
    </source>
</evidence>
<dbReference type="Pfam" id="PF02687">
    <property type="entry name" value="FtsX"/>
    <property type="match status" value="1"/>
</dbReference>
<keyword evidence="4" id="KW-1003">Cell membrane</keyword>
<evidence type="ECO:0000256" key="3">
    <source>
        <dbReference type="ARBA" id="ARBA00022448"/>
    </source>
</evidence>
<comment type="similarity">
    <text evidence="2">Belongs to the ABC-4 integral membrane protein family. LolC/E subfamily.</text>
</comment>
<dbReference type="GO" id="GO:0098797">
    <property type="term" value="C:plasma membrane protein complex"/>
    <property type="evidence" value="ECO:0007669"/>
    <property type="project" value="TreeGrafter"/>
</dbReference>
<dbReference type="InterPro" id="IPR051447">
    <property type="entry name" value="Lipoprotein-release_system"/>
</dbReference>
<evidence type="ECO:0000256" key="6">
    <source>
        <dbReference type="ARBA" id="ARBA00022989"/>
    </source>
</evidence>
<dbReference type="RefSeq" id="WP_054203608.1">
    <property type="nucleotide sequence ID" value="NZ_LHPH01000005.1"/>
</dbReference>
<evidence type="ECO:0000256" key="1">
    <source>
        <dbReference type="ARBA" id="ARBA00004651"/>
    </source>
</evidence>
<evidence type="ECO:0000259" key="9">
    <source>
        <dbReference type="Pfam" id="PF02687"/>
    </source>
</evidence>
<keyword evidence="5 8" id="KW-0812">Transmembrane</keyword>
<dbReference type="NCBIfam" id="TIGR02212">
    <property type="entry name" value="lolCE"/>
    <property type="match status" value="1"/>
</dbReference>
<comment type="subcellular location">
    <subcellularLocation>
        <location evidence="1">Cell membrane</location>
        <topology evidence="1">Multi-pass membrane protein</topology>
    </subcellularLocation>
</comment>
<sequence>MFQPVSLFIGLRYSRSSKGNAFISFISFFSIAGIAIGLMALFTVSSVMNGFEDNLKSNMLGLIPHVEISSSGHTQTNMIQLQKDVVVSDFVKQASLYRHGEAILQTNRDLHGVLLQGLYDENASLYKISDKVIQGNWQVVMATRYNIALSRYLTRKLGIGLGDKVRVIMPNASTYTPLGRVPSQRLFTVAAIYETGSEIDMGLAFTSGESLQRVLKLPDSSAPNLSISLNDPFELDAFIASSNALLSQYKVTDWRQSQGTLFAAVAMEKRVMSMLLALIVLVAVFNIVSALTMMVSEKQSEVAILQTLGLTPSQVQQVFMIQGLYNGLIGTGIGAAFGLLLSAYINEALALIGLNLLTGIALPVKFDVMNLSLIAIGSITMSFLATLYPARKAANVSPAEVLRYE</sequence>
<dbReference type="GO" id="GO:0044874">
    <property type="term" value="P:lipoprotein localization to outer membrane"/>
    <property type="evidence" value="ECO:0007669"/>
    <property type="project" value="TreeGrafter"/>
</dbReference>
<keyword evidence="3" id="KW-0813">Transport</keyword>
<comment type="caution">
    <text evidence="11">The sequence shown here is derived from an EMBL/GenBank/DDBJ whole genome shotgun (WGS) entry which is preliminary data.</text>
</comment>
<evidence type="ECO:0000313" key="11">
    <source>
        <dbReference type="EMBL" id="KPH64295.1"/>
    </source>
</evidence>
<gene>
    <name evidence="11" type="ORF">ADS77_06320</name>
</gene>